<feature type="region of interest" description="Disordered" evidence="1">
    <location>
        <begin position="1"/>
        <end position="28"/>
    </location>
</feature>
<dbReference type="InterPro" id="IPR007110">
    <property type="entry name" value="Ig-like_dom"/>
</dbReference>
<feature type="domain" description="Ig-like" evidence="2">
    <location>
        <begin position="55"/>
        <end position="145"/>
    </location>
</feature>
<name>A0ABD2CB19_VESMC</name>
<gene>
    <name evidence="3" type="ORF">V1477_009883</name>
</gene>
<dbReference type="Proteomes" id="UP001607303">
    <property type="component" value="Unassembled WGS sequence"/>
</dbReference>
<proteinExistence type="predicted"/>
<dbReference type="InterPro" id="IPR037448">
    <property type="entry name" value="Zig-8"/>
</dbReference>
<dbReference type="Pfam" id="PF13927">
    <property type="entry name" value="Ig_3"/>
    <property type="match status" value="1"/>
</dbReference>
<dbReference type="AlphaFoldDB" id="A0ABD2CB19"/>
<sequence length="204" mass="23039">MNDLRDIQETLRARDGNSNGNSNTSRNSSSIENITVAITLEQSSNQIDRFKQLKARTVITGAPEKYVRPGSILQLHCVIKKSTETPSYIFWYHNYRMINYDIEHGVNVSTDLIARESRLEVPHISNRHSGNYTCEASNALPARVSVIVIKGDIPAAMQHSSTISSILHHKAIRLYLCMPVVQRQRYSLNYVDVIINENATPCVQ</sequence>
<keyword evidence="4" id="KW-1185">Reference proteome</keyword>
<organism evidence="3 4">
    <name type="scientific">Vespula maculifrons</name>
    <name type="common">Eastern yellow jacket</name>
    <name type="synonym">Wasp</name>
    <dbReference type="NCBI Taxonomy" id="7453"/>
    <lineage>
        <taxon>Eukaryota</taxon>
        <taxon>Metazoa</taxon>
        <taxon>Ecdysozoa</taxon>
        <taxon>Arthropoda</taxon>
        <taxon>Hexapoda</taxon>
        <taxon>Insecta</taxon>
        <taxon>Pterygota</taxon>
        <taxon>Neoptera</taxon>
        <taxon>Endopterygota</taxon>
        <taxon>Hymenoptera</taxon>
        <taxon>Apocrita</taxon>
        <taxon>Aculeata</taxon>
        <taxon>Vespoidea</taxon>
        <taxon>Vespidae</taxon>
        <taxon>Vespinae</taxon>
        <taxon>Vespula</taxon>
    </lineage>
</organism>
<accession>A0ABD2CB19</accession>
<dbReference type="PANTHER" id="PTHR23279">
    <property type="entry name" value="DEFECTIVE PROBOSCIS EXTENSION RESPONSE DPR -RELATED"/>
    <property type="match status" value="1"/>
</dbReference>
<dbReference type="SMART" id="SM00409">
    <property type="entry name" value="IG"/>
    <property type="match status" value="1"/>
</dbReference>
<protein>
    <submittedName>
        <fullName evidence="3">Hemicentin-1-like</fullName>
    </submittedName>
</protein>
<evidence type="ECO:0000256" key="1">
    <source>
        <dbReference type="SAM" id="MobiDB-lite"/>
    </source>
</evidence>
<dbReference type="InterPro" id="IPR036179">
    <property type="entry name" value="Ig-like_dom_sf"/>
</dbReference>
<reference evidence="3 4" key="1">
    <citation type="journal article" date="2024" name="Ann. Entomol. Soc. Am.">
        <title>Genomic analyses of the southern and eastern yellowjacket wasps (Hymenoptera: Vespidae) reveal evolutionary signatures of social life.</title>
        <authorList>
            <person name="Catto M.A."/>
            <person name="Caine P.B."/>
            <person name="Orr S.E."/>
            <person name="Hunt B.G."/>
            <person name="Goodisman M.A.D."/>
        </authorList>
    </citation>
    <scope>NUCLEOTIDE SEQUENCE [LARGE SCALE GENOMIC DNA]</scope>
    <source>
        <strain evidence="3">232</strain>
        <tissue evidence="3">Head and thorax</tissue>
    </source>
</reference>
<evidence type="ECO:0000259" key="2">
    <source>
        <dbReference type="PROSITE" id="PS50835"/>
    </source>
</evidence>
<dbReference type="InterPro" id="IPR013783">
    <property type="entry name" value="Ig-like_fold"/>
</dbReference>
<dbReference type="PANTHER" id="PTHR23279:SF37">
    <property type="entry name" value="DEFECTIVE PROBOSCIS EXTENSION RESPONSE 13, ISOFORM B"/>
    <property type="match status" value="1"/>
</dbReference>
<evidence type="ECO:0000313" key="4">
    <source>
        <dbReference type="Proteomes" id="UP001607303"/>
    </source>
</evidence>
<comment type="caution">
    <text evidence="3">The sequence shown here is derived from an EMBL/GenBank/DDBJ whole genome shotgun (WGS) entry which is preliminary data.</text>
</comment>
<feature type="compositionally biased region" description="Low complexity" evidence="1">
    <location>
        <begin position="17"/>
        <end position="28"/>
    </location>
</feature>
<dbReference type="InterPro" id="IPR003599">
    <property type="entry name" value="Ig_sub"/>
</dbReference>
<dbReference type="SUPFAM" id="SSF48726">
    <property type="entry name" value="Immunoglobulin"/>
    <property type="match status" value="1"/>
</dbReference>
<evidence type="ECO:0000313" key="3">
    <source>
        <dbReference type="EMBL" id="KAL2742254.1"/>
    </source>
</evidence>
<dbReference type="Gene3D" id="2.60.40.10">
    <property type="entry name" value="Immunoglobulins"/>
    <property type="match status" value="1"/>
</dbReference>
<dbReference type="PROSITE" id="PS50835">
    <property type="entry name" value="IG_LIKE"/>
    <property type="match status" value="1"/>
</dbReference>
<dbReference type="EMBL" id="JAYRBN010000058">
    <property type="protein sequence ID" value="KAL2742254.1"/>
    <property type="molecule type" value="Genomic_DNA"/>
</dbReference>
<feature type="compositionally biased region" description="Basic and acidic residues" evidence="1">
    <location>
        <begin position="1"/>
        <end position="15"/>
    </location>
</feature>